<reference evidence="10" key="1">
    <citation type="journal article" date="2020" name="Nat. Commun.">
        <title>Genome sequence of the cluster root forming white lupin.</title>
        <authorList>
            <person name="Hufnagel B."/>
            <person name="Marques A."/>
            <person name="Soriano A."/>
            <person name="Marques L."/>
            <person name="Divol F."/>
            <person name="Doumas P."/>
            <person name="Sallet E."/>
            <person name="Mancinotti D."/>
            <person name="Carrere S."/>
            <person name="Marande W."/>
            <person name="Arribat S."/>
            <person name="Keller J."/>
            <person name="Huneau C."/>
            <person name="Blein T."/>
            <person name="Aime D."/>
            <person name="Laguerre M."/>
            <person name="Taylor J."/>
            <person name="Schubert V."/>
            <person name="Nelson M."/>
            <person name="Geu-Flores F."/>
            <person name="Crespi M."/>
            <person name="Gallardo-Guerrero K."/>
            <person name="Delaux P.-M."/>
            <person name="Salse J."/>
            <person name="Berges H."/>
            <person name="Guyot R."/>
            <person name="Gouzy J."/>
            <person name="Peret B."/>
        </authorList>
    </citation>
    <scope>NUCLEOTIDE SEQUENCE [LARGE SCALE GENOMIC DNA]</scope>
    <source>
        <strain evidence="10">cv. Amiga</strain>
    </source>
</reference>
<dbReference type="EMBL" id="WOCE01000002">
    <property type="protein sequence ID" value="KAE9619123.1"/>
    <property type="molecule type" value="Genomic_DNA"/>
</dbReference>
<keyword evidence="4" id="KW-0029">Amino-acid transport</keyword>
<organism evidence="9 10">
    <name type="scientific">Lupinus albus</name>
    <name type="common">White lupine</name>
    <name type="synonym">Lupinus termis</name>
    <dbReference type="NCBI Taxonomy" id="3870"/>
    <lineage>
        <taxon>Eukaryota</taxon>
        <taxon>Viridiplantae</taxon>
        <taxon>Streptophyta</taxon>
        <taxon>Embryophyta</taxon>
        <taxon>Tracheophyta</taxon>
        <taxon>Spermatophyta</taxon>
        <taxon>Magnoliopsida</taxon>
        <taxon>eudicotyledons</taxon>
        <taxon>Gunneridae</taxon>
        <taxon>Pentapetalae</taxon>
        <taxon>rosids</taxon>
        <taxon>fabids</taxon>
        <taxon>Fabales</taxon>
        <taxon>Fabaceae</taxon>
        <taxon>Papilionoideae</taxon>
        <taxon>50 kb inversion clade</taxon>
        <taxon>genistoids sensu lato</taxon>
        <taxon>core genistoids</taxon>
        <taxon>Genisteae</taxon>
        <taxon>Lupinus</taxon>
    </lineage>
</organism>
<dbReference type="OrthoDB" id="1684102at2759"/>
<evidence type="ECO:0000256" key="3">
    <source>
        <dbReference type="ARBA" id="ARBA00022692"/>
    </source>
</evidence>
<keyword evidence="10" id="KW-1185">Reference proteome</keyword>
<evidence type="ECO:0000256" key="5">
    <source>
        <dbReference type="ARBA" id="ARBA00022989"/>
    </source>
</evidence>
<comment type="caution">
    <text evidence="9">The sequence shown here is derived from an EMBL/GenBank/DDBJ whole genome shotgun (WGS) entry which is preliminary data.</text>
</comment>
<evidence type="ECO:0000256" key="2">
    <source>
        <dbReference type="ARBA" id="ARBA00022448"/>
    </source>
</evidence>
<evidence type="ECO:0000256" key="1">
    <source>
        <dbReference type="ARBA" id="ARBA00004141"/>
    </source>
</evidence>
<dbReference type="PANTHER" id="PTHR22950:SF705">
    <property type="entry name" value="AMINO ACID TRANSPORTER AVT1I-LIKE"/>
    <property type="match status" value="1"/>
</dbReference>
<accession>A0A6A4R072</accession>
<dbReference type="PANTHER" id="PTHR22950">
    <property type="entry name" value="AMINO ACID TRANSPORTER"/>
    <property type="match status" value="1"/>
</dbReference>
<evidence type="ECO:0000256" key="7">
    <source>
        <dbReference type="SAM" id="Phobius"/>
    </source>
</evidence>
<sequence>MCINIMFGKEVESQITLNLPINRISSQIAIYTTLVNPISKYALMVTPITNALKALLPQQYKKDKLTSILINTILVISTVIIAITVPFFAYLTSLVGAFLSITASIILMCSCYLKISGTYNKLGIETVAIMTIIFLGVVVGIFGTYTSLLEIINHL</sequence>
<evidence type="ECO:0000256" key="6">
    <source>
        <dbReference type="ARBA" id="ARBA00023136"/>
    </source>
</evidence>
<dbReference type="Proteomes" id="UP000447434">
    <property type="component" value="Chromosome 2"/>
</dbReference>
<evidence type="ECO:0000313" key="9">
    <source>
        <dbReference type="EMBL" id="KAE9619123.1"/>
    </source>
</evidence>
<name>A0A6A4R072_LUPAL</name>
<keyword evidence="3 7" id="KW-0812">Transmembrane</keyword>
<dbReference type="GO" id="GO:0015179">
    <property type="term" value="F:L-amino acid transmembrane transporter activity"/>
    <property type="evidence" value="ECO:0007669"/>
    <property type="project" value="TreeGrafter"/>
</dbReference>
<feature type="transmembrane region" description="Helical" evidence="7">
    <location>
        <begin position="127"/>
        <end position="148"/>
    </location>
</feature>
<evidence type="ECO:0000313" key="10">
    <source>
        <dbReference type="Proteomes" id="UP000447434"/>
    </source>
</evidence>
<feature type="domain" description="Amino acid transporter transmembrane" evidence="8">
    <location>
        <begin position="6"/>
        <end position="147"/>
    </location>
</feature>
<keyword evidence="5 7" id="KW-1133">Transmembrane helix</keyword>
<dbReference type="GO" id="GO:0005774">
    <property type="term" value="C:vacuolar membrane"/>
    <property type="evidence" value="ECO:0007669"/>
    <property type="project" value="TreeGrafter"/>
</dbReference>
<evidence type="ECO:0000256" key="4">
    <source>
        <dbReference type="ARBA" id="ARBA00022970"/>
    </source>
</evidence>
<comment type="subcellular location">
    <subcellularLocation>
        <location evidence="1">Membrane</location>
        <topology evidence="1">Multi-pass membrane protein</topology>
    </subcellularLocation>
</comment>
<feature type="transmembrane region" description="Helical" evidence="7">
    <location>
        <begin position="68"/>
        <end position="89"/>
    </location>
</feature>
<dbReference type="InterPro" id="IPR013057">
    <property type="entry name" value="AA_transpt_TM"/>
</dbReference>
<evidence type="ECO:0000259" key="8">
    <source>
        <dbReference type="Pfam" id="PF01490"/>
    </source>
</evidence>
<dbReference type="Pfam" id="PF01490">
    <property type="entry name" value="Aa_trans"/>
    <property type="match status" value="1"/>
</dbReference>
<keyword evidence="2" id="KW-0813">Transport</keyword>
<feature type="transmembrane region" description="Helical" evidence="7">
    <location>
        <begin position="95"/>
        <end position="115"/>
    </location>
</feature>
<dbReference type="AlphaFoldDB" id="A0A6A4R072"/>
<proteinExistence type="predicted"/>
<protein>
    <submittedName>
        <fullName evidence="9">Putative amino acid transporter, transmembrane domain-containing protein</fullName>
    </submittedName>
</protein>
<keyword evidence="6 7" id="KW-0472">Membrane</keyword>
<gene>
    <name evidence="9" type="ORF">Lalb_Chr02g0149841</name>
</gene>